<sequence>MAIVLIPKIPSADRPEQFRPISSNIDKIAAKILVGRLRGLLSQLISPEQGAFVPGRSISHQCLIAQEAVNKLRVSTTKEGFLAVKVDIEQTYDRMSWHTLRQVLSLLGFPSCYAEWLLQCVQAPKYTLVINGRRSDWIMGERGFRQECSLSPYLFTLCSELLSATIHEQGTTMGFPISIGGPHLSHLLYADDILILLRETDDAVRSCSRVLADYCSWTRKCINMPKSMLMTSKAMSCWKGDWVAHLLGFRRVVELDYLGVWLAMRKLNKFDFANTLMQWQIKIWQWGNRHLSLAGRATLVRYSFLAGLPYWLTHSEITRAVVDTVERVARAFLWQKGPSC</sequence>
<feature type="domain" description="Reverse transcriptase" evidence="1">
    <location>
        <begin position="1"/>
        <end position="243"/>
    </location>
</feature>
<comment type="caution">
    <text evidence="2">The sequence shown here is derived from an EMBL/GenBank/DDBJ whole genome shotgun (WGS) entry which is preliminary data.</text>
</comment>
<dbReference type="PANTHER" id="PTHR31635">
    <property type="entry name" value="REVERSE TRANSCRIPTASE DOMAIN-CONTAINING PROTEIN-RELATED"/>
    <property type="match status" value="1"/>
</dbReference>
<dbReference type="Pfam" id="PF00078">
    <property type="entry name" value="RVT_1"/>
    <property type="match status" value="1"/>
</dbReference>
<dbReference type="EMBL" id="JBBWWQ010000003">
    <property type="protein sequence ID" value="KAK8951052.1"/>
    <property type="molecule type" value="Genomic_DNA"/>
</dbReference>
<reference evidence="2 3" key="1">
    <citation type="journal article" date="2022" name="Nat. Plants">
        <title>Genomes of leafy and leafless Platanthera orchids illuminate the evolution of mycoheterotrophy.</title>
        <authorList>
            <person name="Li M.H."/>
            <person name="Liu K.W."/>
            <person name="Li Z."/>
            <person name="Lu H.C."/>
            <person name="Ye Q.L."/>
            <person name="Zhang D."/>
            <person name="Wang J.Y."/>
            <person name="Li Y.F."/>
            <person name="Zhong Z.M."/>
            <person name="Liu X."/>
            <person name="Yu X."/>
            <person name="Liu D.K."/>
            <person name="Tu X.D."/>
            <person name="Liu B."/>
            <person name="Hao Y."/>
            <person name="Liao X.Y."/>
            <person name="Jiang Y.T."/>
            <person name="Sun W.H."/>
            <person name="Chen J."/>
            <person name="Chen Y.Q."/>
            <person name="Ai Y."/>
            <person name="Zhai J.W."/>
            <person name="Wu S.S."/>
            <person name="Zhou Z."/>
            <person name="Hsiao Y.Y."/>
            <person name="Wu W.L."/>
            <person name="Chen Y.Y."/>
            <person name="Lin Y.F."/>
            <person name="Hsu J.L."/>
            <person name="Li C.Y."/>
            <person name="Wang Z.W."/>
            <person name="Zhao X."/>
            <person name="Zhong W.Y."/>
            <person name="Ma X.K."/>
            <person name="Ma L."/>
            <person name="Huang J."/>
            <person name="Chen G.Z."/>
            <person name="Huang M.Z."/>
            <person name="Huang L."/>
            <person name="Peng D.H."/>
            <person name="Luo Y.B."/>
            <person name="Zou S.Q."/>
            <person name="Chen S.P."/>
            <person name="Lan S."/>
            <person name="Tsai W.C."/>
            <person name="Van de Peer Y."/>
            <person name="Liu Z.J."/>
        </authorList>
    </citation>
    <scope>NUCLEOTIDE SEQUENCE [LARGE SCALE GENOMIC DNA]</scope>
    <source>
        <strain evidence="2">Lor287</strain>
    </source>
</reference>
<keyword evidence="3" id="KW-1185">Reference proteome</keyword>
<evidence type="ECO:0000259" key="1">
    <source>
        <dbReference type="PROSITE" id="PS50878"/>
    </source>
</evidence>
<dbReference type="PROSITE" id="PS50878">
    <property type="entry name" value="RT_POL"/>
    <property type="match status" value="1"/>
</dbReference>
<dbReference type="InterPro" id="IPR000477">
    <property type="entry name" value="RT_dom"/>
</dbReference>
<gene>
    <name evidence="2" type="ORF">KSP39_PZI004817</name>
</gene>
<evidence type="ECO:0000313" key="2">
    <source>
        <dbReference type="EMBL" id="KAK8951052.1"/>
    </source>
</evidence>
<dbReference type="PANTHER" id="PTHR31635:SF196">
    <property type="entry name" value="REVERSE TRANSCRIPTASE DOMAIN-CONTAINING PROTEIN-RELATED"/>
    <property type="match status" value="1"/>
</dbReference>
<protein>
    <recommendedName>
        <fullName evidence="1">Reverse transcriptase domain-containing protein</fullName>
    </recommendedName>
</protein>
<organism evidence="2 3">
    <name type="scientific">Platanthera zijinensis</name>
    <dbReference type="NCBI Taxonomy" id="2320716"/>
    <lineage>
        <taxon>Eukaryota</taxon>
        <taxon>Viridiplantae</taxon>
        <taxon>Streptophyta</taxon>
        <taxon>Embryophyta</taxon>
        <taxon>Tracheophyta</taxon>
        <taxon>Spermatophyta</taxon>
        <taxon>Magnoliopsida</taxon>
        <taxon>Liliopsida</taxon>
        <taxon>Asparagales</taxon>
        <taxon>Orchidaceae</taxon>
        <taxon>Orchidoideae</taxon>
        <taxon>Orchideae</taxon>
        <taxon>Orchidinae</taxon>
        <taxon>Platanthera</taxon>
    </lineage>
</organism>
<proteinExistence type="predicted"/>
<dbReference type="CDD" id="cd01650">
    <property type="entry name" value="RT_nLTR_like"/>
    <property type="match status" value="1"/>
</dbReference>
<evidence type="ECO:0000313" key="3">
    <source>
        <dbReference type="Proteomes" id="UP001418222"/>
    </source>
</evidence>
<accession>A0AAP0BU88</accession>
<name>A0AAP0BU88_9ASPA</name>
<dbReference type="AlphaFoldDB" id="A0AAP0BU88"/>
<dbReference type="Proteomes" id="UP001418222">
    <property type="component" value="Unassembled WGS sequence"/>
</dbReference>